<dbReference type="InterPro" id="IPR025185">
    <property type="entry name" value="DUF4120"/>
</dbReference>
<name>A0ABS2DVU5_9BURK</name>
<keyword evidence="2" id="KW-1185">Reference proteome</keyword>
<proteinExistence type="predicted"/>
<dbReference type="Proteomes" id="UP000715095">
    <property type="component" value="Unassembled WGS sequence"/>
</dbReference>
<organism evidence="1 2">
    <name type="scientific">Sutterella massiliensis</name>
    <dbReference type="NCBI Taxonomy" id="1816689"/>
    <lineage>
        <taxon>Bacteria</taxon>
        <taxon>Pseudomonadati</taxon>
        <taxon>Pseudomonadota</taxon>
        <taxon>Betaproteobacteria</taxon>
        <taxon>Burkholderiales</taxon>
        <taxon>Sutterellaceae</taxon>
        <taxon>Sutterella</taxon>
    </lineage>
</organism>
<reference evidence="1 2" key="1">
    <citation type="journal article" date="2021" name="Sci. Rep.">
        <title>The distribution of antibiotic resistance genes in chicken gut microbiota commensals.</title>
        <authorList>
            <person name="Juricova H."/>
            <person name="Matiasovicova J."/>
            <person name="Kubasova T."/>
            <person name="Cejkova D."/>
            <person name="Rychlik I."/>
        </authorList>
    </citation>
    <scope>NUCLEOTIDE SEQUENCE [LARGE SCALE GENOMIC DNA]</scope>
    <source>
        <strain evidence="1 2">An829</strain>
    </source>
</reference>
<dbReference type="EMBL" id="JACJJC010000506">
    <property type="protein sequence ID" value="MBM6705438.1"/>
    <property type="molecule type" value="Genomic_DNA"/>
</dbReference>
<evidence type="ECO:0000313" key="1">
    <source>
        <dbReference type="EMBL" id="MBM6705438.1"/>
    </source>
</evidence>
<dbReference type="Pfam" id="PF13496">
    <property type="entry name" value="DUF4120"/>
    <property type="match status" value="1"/>
</dbReference>
<sequence length="43" mass="5217">MKICCSQEHYDKVVQYAKSINDKTLENCLERLKQWEKNENRPC</sequence>
<accession>A0ABS2DVU5</accession>
<gene>
    <name evidence="1" type="ORF">H6A60_13290</name>
</gene>
<protein>
    <submittedName>
        <fullName evidence="1">DUF4120 family protein</fullName>
    </submittedName>
</protein>
<evidence type="ECO:0000313" key="2">
    <source>
        <dbReference type="Proteomes" id="UP000715095"/>
    </source>
</evidence>
<feature type="non-terminal residue" evidence="1">
    <location>
        <position position="43"/>
    </location>
</feature>
<comment type="caution">
    <text evidence="1">The sequence shown here is derived from an EMBL/GenBank/DDBJ whole genome shotgun (WGS) entry which is preliminary data.</text>
</comment>